<reference evidence="2 3" key="1">
    <citation type="submission" date="2021-06" db="EMBL/GenBank/DDBJ databases">
        <authorList>
            <person name="Kallberg Y."/>
            <person name="Tangrot J."/>
            <person name="Rosling A."/>
        </authorList>
    </citation>
    <scope>NUCLEOTIDE SEQUENCE [LARGE SCALE GENOMIC DNA]</scope>
    <source>
        <strain evidence="2 3">120-4 pot B 10/14</strain>
    </source>
</reference>
<keyword evidence="3" id="KW-1185">Reference proteome</keyword>
<accession>A0ABN7UF91</accession>
<dbReference type="EMBL" id="CAJVQB010002644">
    <property type="protein sequence ID" value="CAG8582358.1"/>
    <property type="molecule type" value="Genomic_DNA"/>
</dbReference>
<comment type="caution">
    <text evidence="2">The sequence shown here is derived from an EMBL/GenBank/DDBJ whole genome shotgun (WGS) entry which is preliminary data.</text>
</comment>
<dbReference type="SUPFAM" id="SSF53098">
    <property type="entry name" value="Ribonuclease H-like"/>
    <property type="match status" value="1"/>
</dbReference>
<organism evidence="2 3">
    <name type="scientific">Gigaspora margarita</name>
    <dbReference type="NCBI Taxonomy" id="4874"/>
    <lineage>
        <taxon>Eukaryota</taxon>
        <taxon>Fungi</taxon>
        <taxon>Fungi incertae sedis</taxon>
        <taxon>Mucoromycota</taxon>
        <taxon>Glomeromycotina</taxon>
        <taxon>Glomeromycetes</taxon>
        <taxon>Diversisporales</taxon>
        <taxon>Gigasporaceae</taxon>
        <taxon>Gigaspora</taxon>
    </lineage>
</organism>
<proteinExistence type="predicted"/>
<dbReference type="Proteomes" id="UP000789901">
    <property type="component" value="Unassembled WGS sequence"/>
</dbReference>
<sequence length="347" mass="39194">MACMFCLKKNDDFFENLEQGKGIHLIAYLNASSDLKQEFQGETDIGDILENPLKSIAIPSCQTLGGKLLNNAANKLQTKTLKTIQNAKAITLTFDGWKNVAKQNILSITCITEEDEVIIYNARDISIEHSTKEATIKLVKGLLIKDGLKDVNINVIVTDFSSGYVATCRKLRKELLTIIWLLCFAYQANLCIADIFKLSQSFFSAIKQAVVVTTFFNKSPFFTILLKNIYNNFKISYFALTNPCETWCATTNTKKISEVEFDKYLDSIKEKYAMLTSQVPQKRQNTRQNVNLHNSNNKCSNNKNISFNFVDIISQVQKGTPSVKMAYTDEEDIAFISDNDLTELVQV</sequence>
<gene>
    <name evidence="2" type="ORF">GMARGA_LOCUS6008</name>
</gene>
<protein>
    <submittedName>
        <fullName evidence="2">34855_t:CDS:1</fullName>
    </submittedName>
</protein>
<evidence type="ECO:0000313" key="3">
    <source>
        <dbReference type="Proteomes" id="UP000789901"/>
    </source>
</evidence>
<evidence type="ECO:0000313" key="2">
    <source>
        <dbReference type="EMBL" id="CAG8582358.1"/>
    </source>
</evidence>
<dbReference type="InterPro" id="IPR012337">
    <property type="entry name" value="RNaseH-like_sf"/>
</dbReference>
<dbReference type="InterPro" id="IPR007021">
    <property type="entry name" value="DUF659"/>
</dbReference>
<feature type="domain" description="DUF659" evidence="1">
    <location>
        <begin position="59"/>
        <end position="199"/>
    </location>
</feature>
<evidence type="ECO:0000259" key="1">
    <source>
        <dbReference type="Pfam" id="PF04937"/>
    </source>
</evidence>
<name>A0ABN7UF91_GIGMA</name>
<dbReference type="Pfam" id="PF04937">
    <property type="entry name" value="DUF659"/>
    <property type="match status" value="1"/>
</dbReference>